<proteinExistence type="predicted"/>
<organism evidence="2 3">
    <name type="scientific">Micromonospora endophytica</name>
    <dbReference type="NCBI Taxonomy" id="515350"/>
    <lineage>
        <taxon>Bacteria</taxon>
        <taxon>Bacillati</taxon>
        <taxon>Actinomycetota</taxon>
        <taxon>Actinomycetes</taxon>
        <taxon>Micromonosporales</taxon>
        <taxon>Micromonosporaceae</taxon>
        <taxon>Micromonospora</taxon>
    </lineage>
</organism>
<dbReference type="InterPro" id="IPR017927">
    <property type="entry name" value="FAD-bd_FR_type"/>
</dbReference>
<gene>
    <name evidence="2" type="ORF">C1I93_19480</name>
</gene>
<dbReference type="InterPro" id="IPR017938">
    <property type="entry name" value="Riboflavin_synthase-like_b-brl"/>
</dbReference>
<name>A0A2W2BYL8_9ACTN</name>
<dbReference type="PANTHER" id="PTHR30157:SF0">
    <property type="entry name" value="NADPH-DEPENDENT FERRIC-CHELATE REDUCTASE"/>
    <property type="match status" value="1"/>
</dbReference>
<dbReference type="Gene3D" id="2.40.30.10">
    <property type="entry name" value="Translation factors"/>
    <property type="match status" value="1"/>
</dbReference>
<feature type="domain" description="FAD-binding FR-type" evidence="1">
    <location>
        <begin position="10"/>
        <end position="137"/>
    </location>
</feature>
<dbReference type="InterPro" id="IPR039261">
    <property type="entry name" value="FNR_nucleotide-bd"/>
</dbReference>
<keyword evidence="3" id="KW-1185">Reference proteome</keyword>
<accession>A0A2W2BYL8</accession>
<protein>
    <recommendedName>
        <fullName evidence="1">FAD-binding FR-type domain-containing protein</fullName>
    </recommendedName>
</protein>
<evidence type="ECO:0000313" key="3">
    <source>
        <dbReference type="Proteomes" id="UP000248627"/>
    </source>
</evidence>
<dbReference type="Pfam" id="PF04954">
    <property type="entry name" value="SIP"/>
    <property type="match status" value="1"/>
</dbReference>
<dbReference type="SUPFAM" id="SSF63380">
    <property type="entry name" value="Riboflavin synthase domain-like"/>
    <property type="match status" value="1"/>
</dbReference>
<dbReference type="Pfam" id="PF08021">
    <property type="entry name" value="FAD_binding_9"/>
    <property type="match status" value="1"/>
</dbReference>
<dbReference type="PROSITE" id="PS51384">
    <property type="entry name" value="FAD_FR"/>
    <property type="match status" value="1"/>
</dbReference>
<sequence length="345" mass="37058">MTSTLPVAPWRLFTVEVRAVRRLSPSFVRVTFTGPDLDRFADNGYDQRIKLALPLPGQRLVHLPQGPDWYARWRALPEQQRNPIRTYTARAVRPQLNEVDVDLVLHGDGGPATRWARRVRPGDEIAILGPDSAYDGDHGGVEFRPPSTGCLLLAGDETAVPAISNICARLPFDAQGRVLLEVPEAADVLPLVAPPGVRVTWLPRGADPYGARLVAAVAAAAGELLASAAPALAGASAAGMVPALAGAAAAGAPTGQLLDDVDVDREILWEVPEAQPTAPLYAWLAGEASVIRTLRRHLVADRNLDRYRGVEGVAEDSALPFNQGVGAELIAQRWRLSRTQLDEFA</sequence>
<dbReference type="Gene3D" id="3.40.50.80">
    <property type="entry name" value="Nucleotide-binding domain of ferredoxin-NADP reductase (FNR) module"/>
    <property type="match status" value="1"/>
</dbReference>
<reference evidence="2 3" key="1">
    <citation type="submission" date="2018-01" db="EMBL/GenBank/DDBJ databases">
        <title>Draft genome sequence of Jishengella endophytica.</title>
        <authorList>
            <person name="Sahin N."/>
            <person name="Ay H."/>
            <person name="Saygin H."/>
        </authorList>
    </citation>
    <scope>NUCLEOTIDE SEQUENCE [LARGE SCALE GENOMIC DNA]</scope>
    <source>
        <strain evidence="2 3">DSM 45430</strain>
    </source>
</reference>
<dbReference type="EMBL" id="POTX01000142">
    <property type="protein sequence ID" value="PZF92405.1"/>
    <property type="molecule type" value="Genomic_DNA"/>
</dbReference>
<dbReference type="PANTHER" id="PTHR30157">
    <property type="entry name" value="FERRIC REDUCTASE, NADPH-DEPENDENT"/>
    <property type="match status" value="1"/>
</dbReference>
<evidence type="ECO:0000313" key="2">
    <source>
        <dbReference type="EMBL" id="PZF92405.1"/>
    </source>
</evidence>
<dbReference type="RefSeq" id="WP_111244737.1">
    <property type="nucleotide sequence ID" value="NZ_POTX01000142.1"/>
</dbReference>
<comment type="caution">
    <text evidence="2">The sequence shown here is derived from an EMBL/GenBank/DDBJ whole genome shotgun (WGS) entry which is preliminary data.</text>
</comment>
<dbReference type="InterPro" id="IPR039374">
    <property type="entry name" value="SIP_fam"/>
</dbReference>
<dbReference type="InterPro" id="IPR007037">
    <property type="entry name" value="SIP_rossman_dom"/>
</dbReference>
<dbReference type="AlphaFoldDB" id="A0A2W2BYL8"/>
<dbReference type="GO" id="GO:0016491">
    <property type="term" value="F:oxidoreductase activity"/>
    <property type="evidence" value="ECO:0007669"/>
    <property type="project" value="InterPro"/>
</dbReference>
<evidence type="ECO:0000259" key="1">
    <source>
        <dbReference type="PROSITE" id="PS51384"/>
    </source>
</evidence>
<dbReference type="InterPro" id="IPR013113">
    <property type="entry name" value="SIP_FAD-bd"/>
</dbReference>
<feature type="non-terminal residue" evidence="2">
    <location>
        <position position="345"/>
    </location>
</feature>
<dbReference type="CDD" id="cd06193">
    <property type="entry name" value="siderophore_interacting"/>
    <property type="match status" value="1"/>
</dbReference>
<dbReference type="Proteomes" id="UP000248627">
    <property type="component" value="Unassembled WGS sequence"/>
</dbReference>